<dbReference type="EMBL" id="MU157878">
    <property type="protein sequence ID" value="KAF9525904.1"/>
    <property type="molecule type" value="Genomic_DNA"/>
</dbReference>
<comment type="caution">
    <text evidence="4">The sequence shown here is derived from an EMBL/GenBank/DDBJ whole genome shotgun (WGS) entry which is preliminary data.</text>
</comment>
<evidence type="ECO:0000256" key="2">
    <source>
        <dbReference type="SAM" id="MobiDB-lite"/>
    </source>
</evidence>
<feature type="compositionally biased region" description="Basic and acidic residues" evidence="2">
    <location>
        <begin position="139"/>
        <end position="148"/>
    </location>
</feature>
<organism evidence="4 5">
    <name type="scientific">Crepidotus variabilis</name>
    <dbReference type="NCBI Taxonomy" id="179855"/>
    <lineage>
        <taxon>Eukaryota</taxon>
        <taxon>Fungi</taxon>
        <taxon>Dikarya</taxon>
        <taxon>Basidiomycota</taxon>
        <taxon>Agaricomycotina</taxon>
        <taxon>Agaricomycetes</taxon>
        <taxon>Agaricomycetidae</taxon>
        <taxon>Agaricales</taxon>
        <taxon>Agaricineae</taxon>
        <taxon>Crepidotaceae</taxon>
        <taxon>Crepidotus</taxon>
    </lineage>
</organism>
<feature type="region of interest" description="Disordered" evidence="2">
    <location>
        <begin position="106"/>
        <end position="148"/>
    </location>
</feature>
<evidence type="ECO:0000259" key="3">
    <source>
        <dbReference type="Pfam" id="PF20411"/>
    </source>
</evidence>
<dbReference type="Pfam" id="PF20411">
    <property type="entry name" value="DUF6697"/>
    <property type="match status" value="1"/>
</dbReference>
<dbReference type="Proteomes" id="UP000807306">
    <property type="component" value="Unassembled WGS sequence"/>
</dbReference>
<feature type="compositionally biased region" description="Acidic residues" evidence="2">
    <location>
        <begin position="497"/>
        <end position="514"/>
    </location>
</feature>
<feature type="region of interest" description="Disordered" evidence="2">
    <location>
        <begin position="526"/>
        <end position="552"/>
    </location>
</feature>
<protein>
    <recommendedName>
        <fullName evidence="3">DUF6697 domain-containing protein</fullName>
    </recommendedName>
</protein>
<proteinExistence type="predicted"/>
<keyword evidence="1" id="KW-0175">Coiled coil</keyword>
<gene>
    <name evidence="4" type="ORF">CPB83DRAFT_908867</name>
</gene>
<reference evidence="4" key="1">
    <citation type="submission" date="2020-11" db="EMBL/GenBank/DDBJ databases">
        <authorList>
            <consortium name="DOE Joint Genome Institute"/>
            <person name="Ahrendt S."/>
            <person name="Riley R."/>
            <person name="Andreopoulos W."/>
            <person name="Labutti K."/>
            <person name="Pangilinan J."/>
            <person name="Ruiz-Duenas F.J."/>
            <person name="Barrasa J.M."/>
            <person name="Sanchez-Garcia M."/>
            <person name="Camarero S."/>
            <person name="Miyauchi S."/>
            <person name="Serrano A."/>
            <person name="Linde D."/>
            <person name="Babiker R."/>
            <person name="Drula E."/>
            <person name="Ayuso-Fernandez I."/>
            <person name="Pacheco R."/>
            <person name="Padilla G."/>
            <person name="Ferreira P."/>
            <person name="Barriuso J."/>
            <person name="Kellner H."/>
            <person name="Castanera R."/>
            <person name="Alfaro M."/>
            <person name="Ramirez L."/>
            <person name="Pisabarro A.G."/>
            <person name="Kuo A."/>
            <person name="Tritt A."/>
            <person name="Lipzen A."/>
            <person name="He G."/>
            <person name="Yan M."/>
            <person name="Ng V."/>
            <person name="Cullen D."/>
            <person name="Martin F."/>
            <person name="Rosso M.-N."/>
            <person name="Henrissat B."/>
            <person name="Hibbett D."/>
            <person name="Martinez A.T."/>
            <person name="Grigoriev I.V."/>
        </authorList>
    </citation>
    <scope>NUCLEOTIDE SEQUENCE</scope>
    <source>
        <strain evidence="4">CBS 506.95</strain>
    </source>
</reference>
<feature type="coiled-coil region" evidence="1">
    <location>
        <begin position="41"/>
        <end position="75"/>
    </location>
</feature>
<evidence type="ECO:0000313" key="4">
    <source>
        <dbReference type="EMBL" id="KAF9525904.1"/>
    </source>
</evidence>
<dbReference type="OrthoDB" id="3265858at2759"/>
<evidence type="ECO:0000256" key="1">
    <source>
        <dbReference type="SAM" id="Coils"/>
    </source>
</evidence>
<evidence type="ECO:0000313" key="5">
    <source>
        <dbReference type="Proteomes" id="UP000807306"/>
    </source>
</evidence>
<dbReference type="InterPro" id="IPR046520">
    <property type="entry name" value="DUF6697"/>
</dbReference>
<feature type="domain" description="DUF6697" evidence="3">
    <location>
        <begin position="247"/>
        <end position="450"/>
    </location>
</feature>
<feature type="region of interest" description="Disordered" evidence="2">
    <location>
        <begin position="454"/>
        <end position="514"/>
    </location>
</feature>
<keyword evidence="5" id="KW-1185">Reference proteome</keyword>
<name>A0A9P6JMQ6_9AGAR</name>
<feature type="compositionally biased region" description="Basic residues" evidence="2">
    <location>
        <begin position="472"/>
        <end position="492"/>
    </location>
</feature>
<dbReference type="AlphaFoldDB" id="A0A9P6JMQ6"/>
<sequence>MRTLKAFSEAPTEITYVDLTEEDCDTDIIQPSKTSKLASDNVALQKKVLDLERKNNMLEMELVDVRQELKDTRETLGAVVVSNRQQSRDFFSLCFLTSMQRARSPSLEMMKEPMSSKARGKMKEEAPVTPKHTQLYDNKSSEHSFSDVKVEATPDISLGKRKRESTLSTPLKRIKPESLKNLLNTPQIKDNHAGSSPRIKRQKTELKLEKPDIKMKDVFNLPPNVTKIYLGETPTLKVDPPPVYVEISRDFLRVCYGGSNQQFLQYIQPERNPSGNFKRRIVFPMLDMNPAMPAAPGEPGLVFASRHEILEDGPWTLFVKRNPKIAIWLYLGEYICELCGKMTAEQFRAQSSKVQTEWAEFLLKMKLFEVYVSMRARIALRKAGILPIDDKEAEEILVAAEVVAVKNKKPLYEVNAKDIVKAFRRGDEGVDIIRMTCVKYDHVFVKDIQQRHEDAQEKPVSSLNGTTETKSKKTQTKRTATRSLTRHPKRRTPIIELDSEEDLPDNYQGDESDGEFLGCVIYTTNAEDSSSSRTLRPRRTTRASAWIEPEED</sequence>
<accession>A0A9P6JMQ6</accession>